<evidence type="ECO:0000256" key="4">
    <source>
        <dbReference type="SAM" id="Coils"/>
    </source>
</evidence>
<accession>A8GYM0</accession>
<dbReference type="SUPFAM" id="SSF140566">
    <property type="entry name" value="FlgN-like"/>
    <property type="match status" value="1"/>
</dbReference>
<evidence type="ECO:0000256" key="2">
    <source>
        <dbReference type="ARBA" id="ARBA00007703"/>
    </source>
</evidence>
<dbReference type="InterPro" id="IPR007809">
    <property type="entry name" value="FlgN-like"/>
</dbReference>
<feature type="coiled-coil region" evidence="4">
    <location>
        <begin position="18"/>
        <end position="45"/>
    </location>
</feature>
<keyword evidence="4" id="KW-0175">Coiled coil</keyword>
<organism evidence="5 6">
    <name type="scientific">Shewanella pealeana (strain ATCC 700345 / ANG-SQ1)</name>
    <dbReference type="NCBI Taxonomy" id="398579"/>
    <lineage>
        <taxon>Bacteria</taxon>
        <taxon>Pseudomonadati</taxon>
        <taxon>Pseudomonadota</taxon>
        <taxon>Gammaproteobacteria</taxon>
        <taxon>Alteromonadales</taxon>
        <taxon>Shewanellaceae</taxon>
        <taxon>Shewanella</taxon>
    </lineage>
</organism>
<dbReference type="eggNOG" id="ENOG503317E">
    <property type="taxonomic scope" value="Bacteria"/>
</dbReference>
<evidence type="ECO:0000256" key="3">
    <source>
        <dbReference type="ARBA" id="ARBA00022795"/>
    </source>
</evidence>
<evidence type="ECO:0000313" key="6">
    <source>
        <dbReference type="Proteomes" id="UP000002608"/>
    </source>
</evidence>
<dbReference type="STRING" id="398579.Spea_0078"/>
<reference evidence="5 6" key="1">
    <citation type="submission" date="2007-10" db="EMBL/GenBank/DDBJ databases">
        <title>Complete sequence of Shewanella pealeana ATCC 700345.</title>
        <authorList>
            <consortium name="US DOE Joint Genome Institute"/>
            <person name="Copeland A."/>
            <person name="Lucas S."/>
            <person name="Lapidus A."/>
            <person name="Barry K."/>
            <person name="Glavina del Rio T."/>
            <person name="Dalin E."/>
            <person name="Tice H."/>
            <person name="Pitluck S."/>
            <person name="Chertkov O."/>
            <person name="Brettin T."/>
            <person name="Bruce D."/>
            <person name="Detter J.C."/>
            <person name="Han C."/>
            <person name="Schmutz J."/>
            <person name="Larimer F."/>
            <person name="Land M."/>
            <person name="Hauser L."/>
            <person name="Kyrpides N."/>
            <person name="Kim E."/>
            <person name="Zhao J.-S.Z."/>
            <person name="Manno D."/>
            <person name="Hawari J."/>
            <person name="Richardson P."/>
        </authorList>
    </citation>
    <scope>NUCLEOTIDE SEQUENCE [LARGE SCALE GENOMIC DNA]</scope>
    <source>
        <strain evidence="6">ATCC 700345 / ANG-SQ1</strain>
    </source>
</reference>
<comment type="similarity">
    <text evidence="2">Belongs to the FlgN family.</text>
</comment>
<evidence type="ECO:0000256" key="1">
    <source>
        <dbReference type="ARBA" id="ARBA00002397"/>
    </source>
</evidence>
<dbReference type="OrthoDB" id="5600584at2"/>
<comment type="function">
    <text evidence="1">Required for the efficient initiation of filament assembly.</text>
</comment>
<evidence type="ECO:0008006" key="7">
    <source>
        <dbReference type="Google" id="ProtNLM"/>
    </source>
</evidence>
<protein>
    <recommendedName>
        <fullName evidence="7">FlgN family protein</fullName>
    </recommendedName>
</protein>
<dbReference type="EMBL" id="CP000851">
    <property type="protein sequence ID" value="ABV85407.1"/>
    <property type="molecule type" value="Genomic_DNA"/>
</dbReference>
<dbReference type="InterPro" id="IPR036679">
    <property type="entry name" value="FlgN-like_sf"/>
</dbReference>
<sequence>MVKPVSQSNKRELVMGLVKGIRQDIEDYRQLKSLLNRQRELMQRRDNQGLNEHNKLQSSLCNSLMVKASDRGLLLQDLGFAGDASGMQALIARLPKASSEQVANLWDNLLGLVRESKQINEDNGKLLVAQQEVINQLLNPSNELAIDYGDLR</sequence>
<dbReference type="RefSeq" id="WP_012153353.1">
    <property type="nucleotide sequence ID" value="NC_009901.1"/>
</dbReference>
<proteinExistence type="inferred from homology"/>
<dbReference type="Gene3D" id="1.20.58.300">
    <property type="entry name" value="FlgN-like"/>
    <property type="match status" value="1"/>
</dbReference>
<dbReference type="Proteomes" id="UP000002608">
    <property type="component" value="Chromosome"/>
</dbReference>
<dbReference type="KEGG" id="spl:Spea_0078"/>
<dbReference type="GO" id="GO:0044780">
    <property type="term" value="P:bacterial-type flagellum assembly"/>
    <property type="evidence" value="ECO:0007669"/>
    <property type="project" value="InterPro"/>
</dbReference>
<dbReference type="AlphaFoldDB" id="A8GYM0"/>
<dbReference type="HOGENOM" id="CLU_143532_0_0_6"/>
<gene>
    <name evidence="5" type="ordered locus">Spea_0078</name>
</gene>
<keyword evidence="3" id="KW-1005">Bacterial flagellum biogenesis</keyword>
<evidence type="ECO:0000313" key="5">
    <source>
        <dbReference type="EMBL" id="ABV85407.1"/>
    </source>
</evidence>
<dbReference type="Pfam" id="PF05130">
    <property type="entry name" value="FlgN"/>
    <property type="match status" value="1"/>
</dbReference>
<name>A8GYM0_SHEPA</name>
<keyword evidence="6" id="KW-1185">Reference proteome</keyword>